<evidence type="ECO:0000313" key="2">
    <source>
        <dbReference type="Proteomes" id="UP001501523"/>
    </source>
</evidence>
<organism evidence="1 2">
    <name type="scientific">Dokdonella soli</name>
    <dbReference type="NCBI Taxonomy" id="529810"/>
    <lineage>
        <taxon>Bacteria</taxon>
        <taxon>Pseudomonadati</taxon>
        <taxon>Pseudomonadota</taxon>
        <taxon>Gammaproteobacteria</taxon>
        <taxon>Lysobacterales</taxon>
        <taxon>Rhodanobacteraceae</taxon>
        <taxon>Dokdonella</taxon>
    </lineage>
</organism>
<reference evidence="2" key="1">
    <citation type="journal article" date="2019" name="Int. J. Syst. Evol. Microbiol.">
        <title>The Global Catalogue of Microorganisms (GCM) 10K type strain sequencing project: providing services to taxonomists for standard genome sequencing and annotation.</title>
        <authorList>
            <consortium name="The Broad Institute Genomics Platform"/>
            <consortium name="The Broad Institute Genome Sequencing Center for Infectious Disease"/>
            <person name="Wu L."/>
            <person name="Ma J."/>
        </authorList>
    </citation>
    <scope>NUCLEOTIDE SEQUENCE [LARGE SCALE GENOMIC DNA]</scope>
    <source>
        <strain evidence="2">JCM 15421</strain>
    </source>
</reference>
<protein>
    <submittedName>
        <fullName evidence="1">Uncharacterized protein</fullName>
    </submittedName>
</protein>
<dbReference type="Proteomes" id="UP001501523">
    <property type="component" value="Unassembled WGS sequence"/>
</dbReference>
<comment type="caution">
    <text evidence="1">The sequence shown here is derived from an EMBL/GenBank/DDBJ whole genome shotgun (WGS) entry which is preliminary data.</text>
</comment>
<dbReference type="EMBL" id="BAAAEU010000023">
    <property type="protein sequence ID" value="GAA0718632.1"/>
    <property type="molecule type" value="Genomic_DNA"/>
</dbReference>
<gene>
    <name evidence="1" type="ORF">GCM10009105_26380</name>
</gene>
<name>A0ABP3TYN0_9GAMM</name>
<sequence length="198" mass="21069">MHQGFPNTNPDRSLAAALRALPDAAPQPDLWPELARVLGERRRPQAWRYAVPVALAAGLALAMLVPRSAIRPTAPETTPAVAITTPPPNTPAPASATAPGTDELAGLHQRSQSLERWIAAFAAHAPQDSRDLMAAIEVEDLIGLVDVQLAAARDNNDALPLWRQRVALLEDLATIRSNAFAVAANDESVARGSSHLLN</sequence>
<dbReference type="RefSeq" id="WP_343791885.1">
    <property type="nucleotide sequence ID" value="NZ_BAAAEU010000023.1"/>
</dbReference>
<proteinExistence type="predicted"/>
<evidence type="ECO:0000313" key="1">
    <source>
        <dbReference type="EMBL" id="GAA0718632.1"/>
    </source>
</evidence>
<keyword evidence="2" id="KW-1185">Reference proteome</keyword>
<accession>A0ABP3TYN0</accession>